<accession>A0A2P7SSC8</accession>
<keyword evidence="2" id="KW-1185">Reference proteome</keyword>
<evidence type="ECO:0000313" key="2">
    <source>
        <dbReference type="Proteomes" id="UP000241229"/>
    </source>
</evidence>
<proteinExistence type="predicted"/>
<gene>
    <name evidence="1" type="ORF">C7I84_03185</name>
</gene>
<name>A0A2P7SSC8_9HYPH</name>
<organism evidence="1 2">
    <name type="scientific">Kumtagia ephedrae</name>
    <dbReference type="NCBI Taxonomy" id="2116701"/>
    <lineage>
        <taxon>Bacteria</taxon>
        <taxon>Pseudomonadati</taxon>
        <taxon>Pseudomonadota</taxon>
        <taxon>Alphaproteobacteria</taxon>
        <taxon>Hyphomicrobiales</taxon>
        <taxon>Phyllobacteriaceae</taxon>
        <taxon>Kumtagia</taxon>
    </lineage>
</organism>
<protein>
    <submittedName>
        <fullName evidence="1">Uncharacterized protein</fullName>
    </submittedName>
</protein>
<sequence>MRQPPYRQYLSIKTQARTDTFAVIAQIEIVSIAAMERPQKLNKRRFLVRQLLERFSAQFIPAFPIVTEFP</sequence>
<dbReference type="AlphaFoldDB" id="A0A2P7SSC8"/>
<dbReference type="EMBL" id="PXYK01000002">
    <property type="protein sequence ID" value="PSJ65361.1"/>
    <property type="molecule type" value="Genomic_DNA"/>
</dbReference>
<dbReference type="Proteomes" id="UP000241229">
    <property type="component" value="Unassembled WGS sequence"/>
</dbReference>
<reference evidence="1 2" key="1">
    <citation type="submission" date="2018-03" db="EMBL/GenBank/DDBJ databases">
        <title>The draft genome of Mesorhizobium sp. 6GN-30.</title>
        <authorList>
            <person name="Liu L."/>
            <person name="Li L."/>
            <person name="Wang T."/>
            <person name="Zhang X."/>
            <person name="Liang L."/>
        </authorList>
    </citation>
    <scope>NUCLEOTIDE SEQUENCE [LARGE SCALE GENOMIC DNA]</scope>
    <source>
        <strain evidence="1 2">6GN30</strain>
    </source>
</reference>
<comment type="caution">
    <text evidence="1">The sequence shown here is derived from an EMBL/GenBank/DDBJ whole genome shotgun (WGS) entry which is preliminary data.</text>
</comment>
<evidence type="ECO:0000313" key="1">
    <source>
        <dbReference type="EMBL" id="PSJ65361.1"/>
    </source>
</evidence>